<gene>
    <name evidence="1" type="ORF">GCM10011409_28420</name>
</gene>
<reference evidence="1" key="2">
    <citation type="submission" date="2020-09" db="EMBL/GenBank/DDBJ databases">
        <authorList>
            <person name="Sun Q."/>
            <person name="Zhou Y."/>
        </authorList>
    </citation>
    <scope>NUCLEOTIDE SEQUENCE</scope>
    <source>
        <strain evidence="1">CGMCC 1.15454</strain>
    </source>
</reference>
<name>A0A9W5TZA0_9BACI</name>
<dbReference type="PROSITE" id="PS51257">
    <property type="entry name" value="PROKAR_LIPOPROTEIN"/>
    <property type="match status" value="1"/>
</dbReference>
<comment type="caution">
    <text evidence="1">The sequence shown here is derived from an EMBL/GenBank/DDBJ whole genome shotgun (WGS) entry which is preliminary data.</text>
</comment>
<protein>
    <submittedName>
        <fullName evidence="1">Uncharacterized protein</fullName>
    </submittedName>
</protein>
<evidence type="ECO:0000313" key="2">
    <source>
        <dbReference type="Proteomes" id="UP000621492"/>
    </source>
</evidence>
<sequence length="39" mass="4320">MEQGKQIRLTPGETSQGAVLHYGGYGCKGYCYSGNHHYK</sequence>
<keyword evidence="2" id="KW-1185">Reference proteome</keyword>
<dbReference type="Proteomes" id="UP000621492">
    <property type="component" value="Unassembled WGS sequence"/>
</dbReference>
<reference evidence="1" key="1">
    <citation type="journal article" date="2014" name="Int. J. Syst. Evol. Microbiol.">
        <title>Complete genome sequence of Corynebacterium casei LMG S-19264T (=DSM 44701T), isolated from a smear-ripened cheese.</title>
        <authorList>
            <consortium name="US DOE Joint Genome Institute (JGI-PGF)"/>
            <person name="Walter F."/>
            <person name="Albersmeier A."/>
            <person name="Kalinowski J."/>
            <person name="Ruckert C."/>
        </authorList>
    </citation>
    <scope>NUCLEOTIDE SEQUENCE</scope>
    <source>
        <strain evidence="1">CGMCC 1.15454</strain>
    </source>
</reference>
<dbReference type="AlphaFoldDB" id="A0A9W5TZA0"/>
<organism evidence="1 2">
    <name type="scientific">Lentibacillus populi</name>
    <dbReference type="NCBI Taxonomy" id="1827502"/>
    <lineage>
        <taxon>Bacteria</taxon>
        <taxon>Bacillati</taxon>
        <taxon>Bacillota</taxon>
        <taxon>Bacilli</taxon>
        <taxon>Bacillales</taxon>
        <taxon>Bacillaceae</taxon>
        <taxon>Lentibacillus</taxon>
    </lineage>
</organism>
<proteinExistence type="predicted"/>
<dbReference type="EMBL" id="BMJD01000024">
    <property type="protein sequence ID" value="GGB49135.1"/>
    <property type="molecule type" value="Genomic_DNA"/>
</dbReference>
<evidence type="ECO:0000313" key="1">
    <source>
        <dbReference type="EMBL" id="GGB49135.1"/>
    </source>
</evidence>
<accession>A0A9W5TZA0</accession>